<evidence type="ECO:0000259" key="1">
    <source>
        <dbReference type="Pfam" id="PF00534"/>
    </source>
</evidence>
<dbReference type="Gene3D" id="3.40.50.2000">
    <property type="entry name" value="Glycogen Phosphorylase B"/>
    <property type="match status" value="1"/>
</dbReference>
<dbReference type="SUPFAM" id="SSF53756">
    <property type="entry name" value="UDP-Glycosyltransferase/glycogen phosphorylase"/>
    <property type="match status" value="1"/>
</dbReference>
<gene>
    <name evidence="2" type="ORF">GCM10023213_10510</name>
</gene>
<evidence type="ECO:0000313" key="2">
    <source>
        <dbReference type="EMBL" id="GAA5136087.1"/>
    </source>
</evidence>
<sequence length="432" mass="49063">MVDSLRHSRRLRSLNALRLRLRATLTTPAAAARTLCRALEFSESPRLDQHLIRQLQAADRFPDSVSFWRPIVASLPRYRSLVVKQPQLSRSIILKAPGPNGEKGVLLMYFEYNWVRLALGISEEDFRWLDEHFDFILSTSWSPTDYAALRLFLAQTTGPVFVQPCNYAEAAKLASFHPRLVVLDSLPCDWVDPQFYPVQPGQQRPIDILMVANWGEFKRHWDFFHALRHLPASWRVVLVGQVEGNRDQAFIARLAQDIGVPQKLEICQSLPAEEVSLLQLQARVSLIFSLREGCCVAAVESLFAGCALGLRADAHVGPLHYIHSLTGRRLRPGHLAADIQELHQVAPTLQPASWAAQNISCHQTHAKVNQALRTQAIQHGRPWTQDLLLPHWRPYPRHAHPQDAVALRPLYAECHQRFPSVFPPDLLETSNR</sequence>
<evidence type="ECO:0000313" key="3">
    <source>
        <dbReference type="Proteomes" id="UP001499852"/>
    </source>
</evidence>
<protein>
    <recommendedName>
        <fullName evidence="1">Glycosyl transferase family 1 domain-containing protein</fullName>
    </recommendedName>
</protein>
<dbReference type="InterPro" id="IPR001296">
    <property type="entry name" value="Glyco_trans_1"/>
</dbReference>
<dbReference type="EMBL" id="BAABIA010000002">
    <property type="protein sequence ID" value="GAA5136087.1"/>
    <property type="molecule type" value="Genomic_DNA"/>
</dbReference>
<feature type="domain" description="Glycosyl transferase family 1" evidence="1">
    <location>
        <begin position="204"/>
        <end position="307"/>
    </location>
</feature>
<reference evidence="3" key="1">
    <citation type="journal article" date="2019" name="Int. J. Syst. Evol. Microbiol.">
        <title>The Global Catalogue of Microorganisms (GCM) 10K type strain sequencing project: providing services to taxonomists for standard genome sequencing and annotation.</title>
        <authorList>
            <consortium name="The Broad Institute Genomics Platform"/>
            <consortium name="The Broad Institute Genome Sequencing Center for Infectious Disease"/>
            <person name="Wu L."/>
            <person name="Ma J."/>
        </authorList>
    </citation>
    <scope>NUCLEOTIDE SEQUENCE [LARGE SCALE GENOMIC DNA]</scope>
    <source>
        <strain evidence="3">JCM 18053</strain>
    </source>
</reference>
<comment type="caution">
    <text evidence="2">The sequence shown here is derived from an EMBL/GenBank/DDBJ whole genome shotgun (WGS) entry which is preliminary data.</text>
</comment>
<accession>A0ABP9NXJ1</accession>
<dbReference type="Proteomes" id="UP001499852">
    <property type="component" value="Unassembled WGS sequence"/>
</dbReference>
<name>A0ABP9NXJ1_9BACT</name>
<proteinExistence type="predicted"/>
<organism evidence="2 3">
    <name type="scientific">Prosthecobacter algae</name>
    <dbReference type="NCBI Taxonomy" id="1144682"/>
    <lineage>
        <taxon>Bacteria</taxon>
        <taxon>Pseudomonadati</taxon>
        <taxon>Verrucomicrobiota</taxon>
        <taxon>Verrucomicrobiia</taxon>
        <taxon>Verrucomicrobiales</taxon>
        <taxon>Verrucomicrobiaceae</taxon>
        <taxon>Prosthecobacter</taxon>
    </lineage>
</organism>
<keyword evidence="3" id="KW-1185">Reference proteome</keyword>
<dbReference type="Pfam" id="PF00534">
    <property type="entry name" value="Glycos_transf_1"/>
    <property type="match status" value="1"/>
</dbReference>